<evidence type="ECO:0000313" key="2">
    <source>
        <dbReference type="EMBL" id="MFC0384224.1"/>
    </source>
</evidence>
<sequence>MPLVSVICPVFNTDASMLRAAAASVLSQTGGAQAVQGQGQEAVELELLLVDDGTTAPATLEALEAIAADPRVRFIRNPRNLGPAGTRNAGIRAARGSLIGFIDADDLWPEGSLAVRLSAPAGPGDCILGAFEELLPGELRVTASPLPLSEEGQLLRDDWYAWEPDQAAPGLIAGWRHLGCLLAPKEALEEVGLFDETLLYGEDWLLMVRLAAARRIVGTEKPLYILRRQHASMMTRRERLTRAFSKAQETAYSDRRLRPYRKQLRWAVVRQYKGMAVNSLANGVPLNGVRCALLAWSMDPREVPQLLTFLRAAMTRDPSRRNETARRYCNAVVTPGLA</sequence>
<evidence type="ECO:0000313" key="3">
    <source>
        <dbReference type="Proteomes" id="UP001589789"/>
    </source>
</evidence>
<comment type="caution">
    <text evidence="2">The sequence shown here is derived from an EMBL/GenBank/DDBJ whole genome shotgun (WGS) entry which is preliminary data.</text>
</comment>
<dbReference type="SUPFAM" id="SSF53448">
    <property type="entry name" value="Nucleotide-diphospho-sugar transferases"/>
    <property type="match status" value="1"/>
</dbReference>
<dbReference type="Pfam" id="PF00535">
    <property type="entry name" value="Glycos_transf_2"/>
    <property type="match status" value="1"/>
</dbReference>
<feature type="domain" description="Glycosyltransferase 2-like" evidence="1">
    <location>
        <begin position="5"/>
        <end position="114"/>
    </location>
</feature>
<organism evidence="2 3">
    <name type="scientific">Muricoccus vinaceus</name>
    <dbReference type="NCBI Taxonomy" id="424704"/>
    <lineage>
        <taxon>Bacteria</taxon>
        <taxon>Pseudomonadati</taxon>
        <taxon>Pseudomonadota</taxon>
        <taxon>Alphaproteobacteria</taxon>
        <taxon>Acetobacterales</taxon>
        <taxon>Roseomonadaceae</taxon>
        <taxon>Muricoccus</taxon>
    </lineage>
</organism>
<dbReference type="CDD" id="cd00761">
    <property type="entry name" value="Glyco_tranf_GTA_type"/>
    <property type="match status" value="1"/>
</dbReference>
<reference evidence="2 3" key="1">
    <citation type="submission" date="2024-09" db="EMBL/GenBank/DDBJ databases">
        <authorList>
            <person name="Sun Q."/>
            <person name="Mori K."/>
        </authorList>
    </citation>
    <scope>NUCLEOTIDE SEQUENCE [LARGE SCALE GENOMIC DNA]</scope>
    <source>
        <strain evidence="2 3">CCM 7468</strain>
    </source>
</reference>
<keyword evidence="3" id="KW-1185">Reference proteome</keyword>
<dbReference type="InterPro" id="IPR001173">
    <property type="entry name" value="Glyco_trans_2-like"/>
</dbReference>
<dbReference type="Proteomes" id="UP001589789">
    <property type="component" value="Unassembled WGS sequence"/>
</dbReference>
<gene>
    <name evidence="2" type="ORF">ACFFIC_01515</name>
</gene>
<accession>A0ABV6ILV5</accession>
<dbReference type="EMBL" id="JBHLVZ010000001">
    <property type="protein sequence ID" value="MFC0384224.1"/>
    <property type="molecule type" value="Genomic_DNA"/>
</dbReference>
<protein>
    <submittedName>
        <fullName evidence="2">Glycosyltransferase family 2 protein</fullName>
    </submittedName>
</protein>
<evidence type="ECO:0000259" key="1">
    <source>
        <dbReference type="Pfam" id="PF00535"/>
    </source>
</evidence>
<dbReference type="PANTHER" id="PTHR43685:SF2">
    <property type="entry name" value="GLYCOSYLTRANSFERASE 2-LIKE DOMAIN-CONTAINING PROTEIN"/>
    <property type="match status" value="1"/>
</dbReference>
<dbReference type="InterPro" id="IPR050834">
    <property type="entry name" value="Glycosyltransf_2"/>
</dbReference>
<dbReference type="InterPro" id="IPR029044">
    <property type="entry name" value="Nucleotide-diphossugar_trans"/>
</dbReference>
<name>A0ABV6ILV5_9PROT</name>
<dbReference type="RefSeq" id="WP_377048247.1">
    <property type="nucleotide sequence ID" value="NZ_JBHLVZ010000001.1"/>
</dbReference>
<proteinExistence type="predicted"/>
<dbReference type="Gene3D" id="3.90.550.10">
    <property type="entry name" value="Spore Coat Polysaccharide Biosynthesis Protein SpsA, Chain A"/>
    <property type="match status" value="1"/>
</dbReference>
<dbReference type="PANTHER" id="PTHR43685">
    <property type="entry name" value="GLYCOSYLTRANSFERASE"/>
    <property type="match status" value="1"/>
</dbReference>